<comment type="caution">
    <text evidence="1">The sequence shown here is derived from an EMBL/GenBank/DDBJ whole genome shotgun (WGS) entry which is preliminary data.</text>
</comment>
<dbReference type="Proteomes" id="UP001443914">
    <property type="component" value="Unassembled WGS sequence"/>
</dbReference>
<proteinExistence type="predicted"/>
<protein>
    <submittedName>
        <fullName evidence="1">Uncharacterized protein</fullName>
    </submittedName>
</protein>
<name>A0AAW1IGN4_SAPOF</name>
<reference evidence="1" key="1">
    <citation type="submission" date="2024-03" db="EMBL/GenBank/DDBJ databases">
        <title>WGS assembly of Saponaria officinalis var. Norfolk2.</title>
        <authorList>
            <person name="Jenkins J."/>
            <person name="Shu S."/>
            <person name="Grimwood J."/>
            <person name="Barry K."/>
            <person name="Goodstein D."/>
            <person name="Schmutz J."/>
            <person name="Leebens-Mack J."/>
            <person name="Osbourn A."/>
        </authorList>
    </citation>
    <scope>NUCLEOTIDE SEQUENCE [LARGE SCALE GENOMIC DNA]</scope>
    <source>
        <strain evidence="1">JIC</strain>
    </source>
</reference>
<gene>
    <name evidence="1" type="ORF">RND81_09G039900</name>
</gene>
<accession>A0AAW1IGN4</accession>
<dbReference type="EMBL" id="JBDFQZ010000009">
    <property type="protein sequence ID" value="KAK9689164.1"/>
    <property type="molecule type" value="Genomic_DNA"/>
</dbReference>
<keyword evidence="2" id="KW-1185">Reference proteome</keyword>
<evidence type="ECO:0000313" key="2">
    <source>
        <dbReference type="Proteomes" id="UP001443914"/>
    </source>
</evidence>
<evidence type="ECO:0000313" key="1">
    <source>
        <dbReference type="EMBL" id="KAK9689164.1"/>
    </source>
</evidence>
<sequence>MENVHNRPNCFHFRTVLFQEVLDWRFFNLVDFLVSFVNNT</sequence>
<dbReference type="AlphaFoldDB" id="A0AAW1IGN4"/>
<organism evidence="1 2">
    <name type="scientific">Saponaria officinalis</name>
    <name type="common">Common soapwort</name>
    <name type="synonym">Lychnis saponaria</name>
    <dbReference type="NCBI Taxonomy" id="3572"/>
    <lineage>
        <taxon>Eukaryota</taxon>
        <taxon>Viridiplantae</taxon>
        <taxon>Streptophyta</taxon>
        <taxon>Embryophyta</taxon>
        <taxon>Tracheophyta</taxon>
        <taxon>Spermatophyta</taxon>
        <taxon>Magnoliopsida</taxon>
        <taxon>eudicotyledons</taxon>
        <taxon>Gunneridae</taxon>
        <taxon>Pentapetalae</taxon>
        <taxon>Caryophyllales</taxon>
        <taxon>Caryophyllaceae</taxon>
        <taxon>Caryophylleae</taxon>
        <taxon>Saponaria</taxon>
    </lineage>
</organism>